<gene>
    <name evidence="1" type="ORF">V6N11_084158</name>
</gene>
<name>A0ABR1ZD16_9ROSI</name>
<dbReference type="EMBL" id="JBBPBN010001529">
    <property type="protein sequence ID" value="KAK8478026.1"/>
    <property type="molecule type" value="Genomic_DNA"/>
</dbReference>
<dbReference type="SUPFAM" id="SSF56219">
    <property type="entry name" value="DNase I-like"/>
    <property type="match status" value="1"/>
</dbReference>
<comment type="caution">
    <text evidence="1">The sequence shown here is derived from an EMBL/GenBank/DDBJ whole genome shotgun (WGS) entry which is preliminary data.</text>
</comment>
<dbReference type="PANTHER" id="PTHR33710">
    <property type="entry name" value="BNAC02G09200D PROTEIN"/>
    <property type="match status" value="1"/>
</dbReference>
<accession>A0ABR1ZD16</accession>
<dbReference type="InterPro" id="IPR036691">
    <property type="entry name" value="Endo/exonu/phosph_ase_sf"/>
</dbReference>
<proteinExistence type="predicted"/>
<protein>
    <submittedName>
        <fullName evidence="1">Uncharacterized protein</fullName>
    </submittedName>
</protein>
<sequence>MKIDDAFYVEPEGIVGGLALWWSNEVNLSIMHYDKHFIDTKISINGEIEWFDTFIYAPLYTEDKQKFWELLAPLRNDINAKWCVLGDFNVVVSPEEKYGGNPLDHNYAKWYYEFLDQTYLMEIPSSGGSFTWSNQRCNEDVILEKLDRVFSSME</sequence>
<reference evidence="1 2" key="1">
    <citation type="journal article" date="2024" name="G3 (Bethesda)">
        <title>Genome assembly of Hibiscus sabdariffa L. provides insights into metabolisms of medicinal natural products.</title>
        <authorList>
            <person name="Kim T."/>
        </authorList>
    </citation>
    <scope>NUCLEOTIDE SEQUENCE [LARGE SCALE GENOMIC DNA]</scope>
    <source>
        <strain evidence="1">TK-2024</strain>
        <tissue evidence="1">Old leaves</tissue>
    </source>
</reference>
<dbReference type="Gene3D" id="3.60.10.10">
    <property type="entry name" value="Endonuclease/exonuclease/phosphatase"/>
    <property type="match status" value="1"/>
</dbReference>
<evidence type="ECO:0000313" key="2">
    <source>
        <dbReference type="Proteomes" id="UP001396334"/>
    </source>
</evidence>
<keyword evidence="2" id="KW-1185">Reference proteome</keyword>
<dbReference type="Proteomes" id="UP001396334">
    <property type="component" value="Unassembled WGS sequence"/>
</dbReference>
<dbReference type="PANTHER" id="PTHR33710:SF71">
    <property type="entry name" value="ENDONUCLEASE_EXONUCLEASE_PHOSPHATASE DOMAIN-CONTAINING PROTEIN"/>
    <property type="match status" value="1"/>
</dbReference>
<organism evidence="1 2">
    <name type="scientific">Hibiscus sabdariffa</name>
    <name type="common">roselle</name>
    <dbReference type="NCBI Taxonomy" id="183260"/>
    <lineage>
        <taxon>Eukaryota</taxon>
        <taxon>Viridiplantae</taxon>
        <taxon>Streptophyta</taxon>
        <taxon>Embryophyta</taxon>
        <taxon>Tracheophyta</taxon>
        <taxon>Spermatophyta</taxon>
        <taxon>Magnoliopsida</taxon>
        <taxon>eudicotyledons</taxon>
        <taxon>Gunneridae</taxon>
        <taxon>Pentapetalae</taxon>
        <taxon>rosids</taxon>
        <taxon>malvids</taxon>
        <taxon>Malvales</taxon>
        <taxon>Malvaceae</taxon>
        <taxon>Malvoideae</taxon>
        <taxon>Hibiscus</taxon>
    </lineage>
</organism>
<evidence type="ECO:0000313" key="1">
    <source>
        <dbReference type="EMBL" id="KAK8478026.1"/>
    </source>
</evidence>